<keyword evidence="9" id="KW-1185">Reference proteome</keyword>
<evidence type="ECO:0000313" key="9">
    <source>
        <dbReference type="Proteomes" id="UP000247612"/>
    </source>
</evidence>
<keyword evidence="6 7" id="KW-0472">Membrane</keyword>
<feature type="transmembrane region" description="Helical" evidence="7">
    <location>
        <begin position="5"/>
        <end position="24"/>
    </location>
</feature>
<feature type="transmembrane region" description="Helical" evidence="7">
    <location>
        <begin position="183"/>
        <end position="204"/>
    </location>
</feature>
<dbReference type="PANTHER" id="PTHR43823:SF3">
    <property type="entry name" value="MULTIDRUG EXPORT PROTEIN MEPA"/>
    <property type="match status" value="1"/>
</dbReference>
<sequence>MQKRFFSYVLPAMLAFAFTGLYTIVDGFFVGQNIGDVGLAGINIAFPIVALIQAVGCGIGMGGAIQISVNKGRGSKDLEDKTFGNTLTLLLLAAVIMSLFVYVLNYHILVLLGAEGKVLITASKYLSVIALGSIFQLFACGFTPLLRNYDQSILAMAAMICGFVTNIILDWLFVSVLKWGVGGAAWATIIGQIMTVIPCLGFLFKRCRSISIAGFKLSKNVVKNIIRIGLSPFGLTMSPYLVMILINKWAVLYGGETAVAAYAVISYVTSIIFLLLQGVSDGSQPLISLCLGSGNIEEALQIRKLAYVFSLIIALLTGAGILLLSHFIPVLFGASEAVAAMTENSLPIFVSGFLFVAFCRVTTSYFYATQKNTSAYIMVYGEPILLAILLTAVLPNLLKLQGVWLSAVTAQFILAIIGLILIMREKKLQL</sequence>
<evidence type="ECO:0000256" key="6">
    <source>
        <dbReference type="ARBA" id="ARBA00023136"/>
    </source>
</evidence>
<gene>
    <name evidence="8" type="ORF">DES51_11511</name>
</gene>
<dbReference type="GO" id="GO:0015297">
    <property type="term" value="F:antiporter activity"/>
    <property type="evidence" value="ECO:0007669"/>
    <property type="project" value="InterPro"/>
</dbReference>
<dbReference type="AlphaFoldDB" id="A0A318KKZ0"/>
<name>A0A318KKZ0_9FIRM</name>
<evidence type="ECO:0000256" key="2">
    <source>
        <dbReference type="ARBA" id="ARBA00022448"/>
    </source>
</evidence>
<dbReference type="GO" id="GO:0005886">
    <property type="term" value="C:plasma membrane"/>
    <property type="evidence" value="ECO:0007669"/>
    <property type="project" value="UniProtKB-SubCell"/>
</dbReference>
<keyword evidence="4 7" id="KW-0812">Transmembrane</keyword>
<evidence type="ECO:0000313" key="8">
    <source>
        <dbReference type="EMBL" id="PXX76034.1"/>
    </source>
</evidence>
<dbReference type="RefSeq" id="WP_022939339.1">
    <property type="nucleotide sequence ID" value="NZ_CABKRQ010000009.1"/>
</dbReference>
<feature type="transmembrane region" description="Helical" evidence="7">
    <location>
        <begin position="305"/>
        <end position="328"/>
    </location>
</feature>
<dbReference type="Pfam" id="PF01554">
    <property type="entry name" value="MatE"/>
    <property type="match status" value="2"/>
</dbReference>
<feature type="transmembrane region" description="Helical" evidence="7">
    <location>
        <begin position="403"/>
        <end position="423"/>
    </location>
</feature>
<evidence type="ECO:0000256" key="7">
    <source>
        <dbReference type="SAM" id="Phobius"/>
    </source>
</evidence>
<accession>A0A318KKZ0</accession>
<dbReference type="GO" id="GO:0042910">
    <property type="term" value="F:xenobiotic transmembrane transporter activity"/>
    <property type="evidence" value="ECO:0007669"/>
    <property type="project" value="InterPro"/>
</dbReference>
<dbReference type="PANTHER" id="PTHR43823">
    <property type="entry name" value="SPORULATION PROTEIN YKVU"/>
    <property type="match status" value="1"/>
</dbReference>
<reference evidence="8 9" key="1">
    <citation type="submission" date="2018-05" db="EMBL/GenBank/DDBJ databases">
        <title>Genomic Encyclopedia of Type Strains, Phase IV (KMG-IV): sequencing the most valuable type-strain genomes for metagenomic binning, comparative biology and taxonomic classification.</title>
        <authorList>
            <person name="Goeker M."/>
        </authorList>
    </citation>
    <scope>NUCLEOTIDE SEQUENCE [LARGE SCALE GENOMIC DNA]</scope>
    <source>
        <strain evidence="8 9">JC118</strain>
    </source>
</reference>
<dbReference type="EMBL" id="QJKH01000015">
    <property type="protein sequence ID" value="PXX76034.1"/>
    <property type="molecule type" value="Genomic_DNA"/>
</dbReference>
<feature type="transmembrane region" description="Helical" evidence="7">
    <location>
        <begin position="86"/>
        <end position="105"/>
    </location>
</feature>
<evidence type="ECO:0000256" key="5">
    <source>
        <dbReference type="ARBA" id="ARBA00022989"/>
    </source>
</evidence>
<evidence type="ECO:0000256" key="4">
    <source>
        <dbReference type="ARBA" id="ARBA00022692"/>
    </source>
</evidence>
<dbReference type="Proteomes" id="UP000247612">
    <property type="component" value="Unassembled WGS sequence"/>
</dbReference>
<keyword evidence="2" id="KW-0813">Transport</keyword>
<evidence type="ECO:0000256" key="1">
    <source>
        <dbReference type="ARBA" id="ARBA00004651"/>
    </source>
</evidence>
<comment type="caution">
    <text evidence="8">The sequence shown here is derived from an EMBL/GenBank/DDBJ whole genome shotgun (WGS) entry which is preliminary data.</text>
</comment>
<proteinExistence type="predicted"/>
<feature type="transmembrane region" description="Helical" evidence="7">
    <location>
        <begin position="375"/>
        <end position="397"/>
    </location>
</feature>
<protein>
    <submittedName>
        <fullName evidence="8">Putative MATE family efflux protein</fullName>
    </submittedName>
</protein>
<feature type="transmembrane region" description="Helical" evidence="7">
    <location>
        <begin position="44"/>
        <end position="65"/>
    </location>
</feature>
<dbReference type="STRING" id="1034346.GCA_000313565_03063"/>
<feature type="transmembrane region" description="Helical" evidence="7">
    <location>
        <begin position="125"/>
        <end position="146"/>
    </location>
</feature>
<dbReference type="PIRSF" id="PIRSF006603">
    <property type="entry name" value="DinF"/>
    <property type="match status" value="1"/>
</dbReference>
<comment type="subcellular location">
    <subcellularLocation>
        <location evidence="1">Cell membrane</location>
        <topology evidence="1">Multi-pass membrane protein</topology>
    </subcellularLocation>
</comment>
<dbReference type="OrthoDB" id="305360at2"/>
<dbReference type="InterPro" id="IPR002528">
    <property type="entry name" value="MATE_fam"/>
</dbReference>
<feature type="transmembrane region" description="Helical" evidence="7">
    <location>
        <begin position="348"/>
        <end position="368"/>
    </location>
</feature>
<keyword evidence="3" id="KW-1003">Cell membrane</keyword>
<dbReference type="NCBIfam" id="TIGR00797">
    <property type="entry name" value="matE"/>
    <property type="match status" value="1"/>
</dbReference>
<keyword evidence="5 7" id="KW-1133">Transmembrane helix</keyword>
<feature type="transmembrane region" description="Helical" evidence="7">
    <location>
        <begin position="153"/>
        <end position="177"/>
    </location>
</feature>
<feature type="transmembrane region" description="Helical" evidence="7">
    <location>
        <begin position="258"/>
        <end position="276"/>
    </location>
</feature>
<dbReference type="InterPro" id="IPR048279">
    <property type="entry name" value="MdtK-like"/>
</dbReference>
<evidence type="ECO:0000256" key="3">
    <source>
        <dbReference type="ARBA" id="ARBA00022475"/>
    </source>
</evidence>
<dbReference type="InterPro" id="IPR051327">
    <property type="entry name" value="MATE_MepA_subfamily"/>
</dbReference>
<feature type="transmembrane region" description="Helical" evidence="7">
    <location>
        <begin position="225"/>
        <end position="246"/>
    </location>
</feature>
<organism evidence="8 9">
    <name type="scientific">Dielma fastidiosa</name>
    <dbReference type="NCBI Taxonomy" id="1034346"/>
    <lineage>
        <taxon>Bacteria</taxon>
        <taxon>Bacillati</taxon>
        <taxon>Bacillota</taxon>
        <taxon>Erysipelotrichia</taxon>
        <taxon>Erysipelotrichales</taxon>
        <taxon>Erysipelotrichaceae</taxon>
        <taxon>Dielma</taxon>
    </lineage>
</organism>